<evidence type="ECO:0000313" key="4">
    <source>
        <dbReference type="Proteomes" id="UP000277424"/>
    </source>
</evidence>
<dbReference type="PRINTS" id="PR01438">
    <property type="entry name" value="UNVRSLSTRESS"/>
</dbReference>
<comment type="similarity">
    <text evidence="1">Belongs to the universal stress protein A family.</text>
</comment>
<dbReference type="OrthoDB" id="5564966at2"/>
<feature type="domain" description="UspA" evidence="2">
    <location>
        <begin position="1"/>
        <end position="132"/>
    </location>
</feature>
<reference evidence="3 4" key="1">
    <citation type="submission" date="2018-10" db="EMBL/GenBank/DDBJ databases">
        <title>Comparative analysis of microorganisms from saline springs in Andes Mountain Range, Colombia.</title>
        <authorList>
            <person name="Rubin E."/>
        </authorList>
    </citation>
    <scope>NUCLEOTIDE SEQUENCE [LARGE SCALE GENOMIC DNA]</scope>
    <source>
        <strain evidence="3 4">USBA 36</strain>
    </source>
</reference>
<accession>A0A420WNI5</accession>
<evidence type="ECO:0000259" key="2">
    <source>
        <dbReference type="Pfam" id="PF00582"/>
    </source>
</evidence>
<dbReference type="InterPro" id="IPR006016">
    <property type="entry name" value="UspA"/>
</dbReference>
<proteinExistence type="inferred from homology"/>
<dbReference type="Pfam" id="PF00582">
    <property type="entry name" value="Usp"/>
    <property type="match status" value="2"/>
</dbReference>
<dbReference type="PANTHER" id="PTHR46268">
    <property type="entry name" value="STRESS RESPONSE PROTEIN NHAX"/>
    <property type="match status" value="1"/>
</dbReference>
<comment type="caution">
    <text evidence="3">The sequence shown here is derived from an EMBL/GenBank/DDBJ whole genome shotgun (WGS) entry which is preliminary data.</text>
</comment>
<dbReference type="RefSeq" id="WP_121217109.1">
    <property type="nucleotide sequence ID" value="NZ_RBIG01000001.1"/>
</dbReference>
<dbReference type="CDD" id="cd00293">
    <property type="entry name" value="USP-like"/>
    <property type="match status" value="2"/>
</dbReference>
<dbReference type="EMBL" id="RBIG01000001">
    <property type="protein sequence ID" value="RKQ72601.1"/>
    <property type="molecule type" value="Genomic_DNA"/>
</dbReference>
<dbReference type="InterPro" id="IPR014729">
    <property type="entry name" value="Rossmann-like_a/b/a_fold"/>
</dbReference>
<dbReference type="InterPro" id="IPR006015">
    <property type="entry name" value="Universal_stress_UspA"/>
</dbReference>
<evidence type="ECO:0000256" key="1">
    <source>
        <dbReference type="ARBA" id="ARBA00008791"/>
    </source>
</evidence>
<organism evidence="3 4">
    <name type="scientific">Oceanibaculum indicum</name>
    <dbReference type="NCBI Taxonomy" id="526216"/>
    <lineage>
        <taxon>Bacteria</taxon>
        <taxon>Pseudomonadati</taxon>
        <taxon>Pseudomonadota</taxon>
        <taxon>Alphaproteobacteria</taxon>
        <taxon>Rhodospirillales</taxon>
        <taxon>Oceanibaculaceae</taxon>
        <taxon>Oceanibaculum</taxon>
    </lineage>
</organism>
<dbReference type="PANTHER" id="PTHR46268:SF6">
    <property type="entry name" value="UNIVERSAL STRESS PROTEIN UP12"/>
    <property type="match status" value="1"/>
</dbReference>
<gene>
    <name evidence="3" type="ORF">BCL74_0369</name>
</gene>
<dbReference type="AlphaFoldDB" id="A0A420WNI5"/>
<dbReference type="Proteomes" id="UP000277424">
    <property type="component" value="Unassembled WGS sequence"/>
</dbReference>
<protein>
    <submittedName>
        <fullName evidence="3">Nucleotide-binding universal stress UspA family protein</fullName>
    </submittedName>
</protein>
<evidence type="ECO:0000313" key="3">
    <source>
        <dbReference type="EMBL" id="RKQ72601.1"/>
    </source>
</evidence>
<feature type="domain" description="UspA" evidence="2">
    <location>
        <begin position="140"/>
        <end position="272"/>
    </location>
</feature>
<sequence>MIGTILTATDLSPRAGAAVQRALALKREHACALVIAHIIDRPTSSLDVERRSRTAYKAIDGQLQDLPPEEREDIAIKVTTGTPQWELGRLAHMHRSELVILGRHEPRGGHDLLVGSTAEGLARDGNCSLLVVADNRPAAYRKAVLGIDMSIYARFAVSMVLRLAPQAELVCVHALQGAATEAAGQAAQAALSEFMADTLGKLLPPDQQQATASRMELVVRAGEPHSVLSGIARERQADLLGVGMRGRPASLRAGLGSTAQRLLNDPPCDVLAANAW</sequence>
<dbReference type="SUPFAM" id="SSF52402">
    <property type="entry name" value="Adenine nucleotide alpha hydrolases-like"/>
    <property type="match status" value="2"/>
</dbReference>
<dbReference type="Gene3D" id="3.40.50.620">
    <property type="entry name" value="HUPs"/>
    <property type="match status" value="2"/>
</dbReference>
<name>A0A420WNI5_9PROT</name>